<dbReference type="eggNOG" id="COG1409">
    <property type="taxonomic scope" value="Bacteria"/>
</dbReference>
<dbReference type="InterPro" id="IPR056702">
    <property type="entry name" value="DUF7800"/>
</dbReference>
<evidence type="ECO:0000259" key="5">
    <source>
        <dbReference type="Pfam" id="PF25077"/>
    </source>
</evidence>
<dbReference type="EMBL" id="CP000251">
    <property type="protein sequence ID" value="ABC83083.1"/>
    <property type="molecule type" value="Genomic_DNA"/>
</dbReference>
<dbReference type="InterPro" id="IPR029052">
    <property type="entry name" value="Metallo-depent_PP-like"/>
</dbReference>
<feature type="chain" id="PRO_5004209978" evidence="2">
    <location>
        <begin position="21"/>
        <end position="445"/>
    </location>
</feature>
<gene>
    <name evidence="6" type="ordered locus">Adeh_3316</name>
</gene>
<dbReference type="Pfam" id="PF25077">
    <property type="entry name" value="DUF7800"/>
    <property type="match status" value="1"/>
</dbReference>
<organism evidence="6 7">
    <name type="scientific">Anaeromyxobacter dehalogenans (strain 2CP-C)</name>
    <dbReference type="NCBI Taxonomy" id="290397"/>
    <lineage>
        <taxon>Bacteria</taxon>
        <taxon>Pseudomonadati</taxon>
        <taxon>Myxococcota</taxon>
        <taxon>Myxococcia</taxon>
        <taxon>Myxococcales</taxon>
        <taxon>Cystobacterineae</taxon>
        <taxon>Anaeromyxobacteraceae</taxon>
        <taxon>Anaeromyxobacter</taxon>
    </lineage>
</organism>
<dbReference type="SUPFAM" id="SSF56300">
    <property type="entry name" value="Metallo-dependent phosphatases"/>
    <property type="match status" value="1"/>
</dbReference>
<dbReference type="AlphaFoldDB" id="Q2IES2"/>
<feature type="domain" description="Calcineurin-like phosphoesterase" evidence="3">
    <location>
        <begin position="116"/>
        <end position="300"/>
    </location>
</feature>
<dbReference type="OrthoDB" id="9804511at2"/>
<dbReference type="RefSeq" id="WP_011422365.1">
    <property type="nucleotide sequence ID" value="NC_007760.1"/>
</dbReference>
<dbReference type="PANTHER" id="PTHR45867">
    <property type="entry name" value="PURPLE ACID PHOSPHATASE"/>
    <property type="match status" value="1"/>
</dbReference>
<reference evidence="6" key="1">
    <citation type="submission" date="2006-01" db="EMBL/GenBank/DDBJ databases">
        <title>Complete sequence of Anaeromyxobacter dehalogenans 2CP-C.</title>
        <authorList>
            <consortium name="US DOE Joint Genome Institute"/>
            <person name="Copeland A."/>
            <person name="Lucas S."/>
            <person name="Lapidus A."/>
            <person name="Barry K."/>
            <person name="Detter J.C."/>
            <person name="Glavina T."/>
            <person name="Hammon N."/>
            <person name="Israni S."/>
            <person name="Pitluck S."/>
            <person name="Brettin T."/>
            <person name="Bruce D."/>
            <person name="Han C."/>
            <person name="Tapia R."/>
            <person name="Gilna P."/>
            <person name="Kiss H."/>
            <person name="Schmutz J."/>
            <person name="Larimer F."/>
            <person name="Land M."/>
            <person name="Kyrpides N."/>
            <person name="Anderson I."/>
            <person name="Sanford R.A."/>
            <person name="Ritalahti K.M."/>
            <person name="Thomas H.S."/>
            <person name="Kirby J.R."/>
            <person name="Zhulin I.B."/>
            <person name="Loeffler F.E."/>
            <person name="Richardson P."/>
        </authorList>
    </citation>
    <scope>NUCLEOTIDE SEQUENCE</scope>
    <source>
        <strain evidence="6">2CP-C</strain>
    </source>
</reference>
<accession>Q2IES2</accession>
<evidence type="ECO:0000256" key="2">
    <source>
        <dbReference type="SAM" id="SignalP"/>
    </source>
</evidence>
<dbReference type="PANTHER" id="PTHR45867:SF3">
    <property type="entry name" value="ACID PHOSPHATASE TYPE 7"/>
    <property type="match status" value="1"/>
</dbReference>
<name>Q2IES2_ANADE</name>
<evidence type="ECO:0000313" key="7">
    <source>
        <dbReference type="Proteomes" id="UP000001935"/>
    </source>
</evidence>
<dbReference type="STRING" id="290397.Adeh_3316"/>
<evidence type="ECO:0000259" key="4">
    <source>
        <dbReference type="Pfam" id="PF14008"/>
    </source>
</evidence>
<dbReference type="Proteomes" id="UP000001935">
    <property type="component" value="Chromosome"/>
</dbReference>
<dbReference type="InterPro" id="IPR017756">
    <property type="entry name" value="TM_Gly-Cys-Arg_CS"/>
</dbReference>
<feature type="signal peptide" evidence="2">
    <location>
        <begin position="1"/>
        <end position="20"/>
    </location>
</feature>
<evidence type="ECO:0000313" key="6">
    <source>
        <dbReference type="EMBL" id="ABC83083.1"/>
    </source>
</evidence>
<dbReference type="InterPro" id="IPR004843">
    <property type="entry name" value="Calcineurin-like_PHP"/>
</dbReference>
<dbReference type="InterPro" id="IPR025733">
    <property type="entry name" value="PAPs_C"/>
</dbReference>
<dbReference type="HOGENOM" id="CLU_561006_0_0_7"/>
<dbReference type="Pfam" id="PF00149">
    <property type="entry name" value="Metallophos"/>
    <property type="match status" value="1"/>
</dbReference>
<sequence length="445" mass="46540">MRSLTRLLLALAALPFAASAATVTRGPFLQQTGPTSALVVVDTDAAATVEAIADLPGGGTARAGSDGTHHLLRLEGLPAASAVPYRLTVDGAERPGGTLHTPGRPDTAAGRAAILAVIGDYGTGDPAEMNHIARIREEGAQAILTVGDNAYPDATAADFLTKLFRPMAALLADVTMWPALGDHEYRQAWAQPYLDAFELPEGPQGERYYAFDWGDVHVVALDSNCIVPMDAATAGCDAKTMVGWLTADLAATRAPWKIVLIHRPVVATGKYGVYPQIPAALLGVLEGAGVDLVLQGHNHLYERSWPTRQGQPVQKDYDHPAAPVYVTSGGAGGWLYDFALPAEPWTAYREKIDQHLRLTLEGGTLKVDSIRGDGVIHDTFTIVKDVPPLPAQPPGGGDGGTGGAPEAPPPNGAVAVGCQAGAGSGWALLAPLAVVAAAVLRRRRR</sequence>
<dbReference type="GO" id="GO:0016787">
    <property type="term" value="F:hydrolase activity"/>
    <property type="evidence" value="ECO:0007669"/>
    <property type="project" value="InterPro"/>
</dbReference>
<keyword evidence="2" id="KW-0732">Signal</keyword>
<evidence type="ECO:0000256" key="1">
    <source>
        <dbReference type="SAM" id="MobiDB-lite"/>
    </source>
</evidence>
<protein>
    <submittedName>
        <fullName evidence="6">Metallophosphoesterase</fullName>
    </submittedName>
</protein>
<feature type="domain" description="DUF7800" evidence="5">
    <location>
        <begin position="22"/>
        <end position="93"/>
    </location>
</feature>
<dbReference type="Gene3D" id="3.60.21.10">
    <property type="match status" value="1"/>
</dbReference>
<feature type="compositionally biased region" description="Gly residues" evidence="1">
    <location>
        <begin position="394"/>
        <end position="403"/>
    </location>
</feature>
<dbReference type="NCBIfam" id="TIGR03382">
    <property type="entry name" value="GC_trans_RRR"/>
    <property type="match status" value="1"/>
</dbReference>
<dbReference type="KEGG" id="ade:Adeh_3316"/>
<feature type="domain" description="Purple acid phosphatase C-terminal" evidence="4">
    <location>
        <begin position="322"/>
        <end position="379"/>
    </location>
</feature>
<dbReference type="Pfam" id="PF14008">
    <property type="entry name" value="Metallophos_C"/>
    <property type="match status" value="1"/>
</dbReference>
<proteinExistence type="predicted"/>
<evidence type="ECO:0000259" key="3">
    <source>
        <dbReference type="Pfam" id="PF00149"/>
    </source>
</evidence>
<feature type="region of interest" description="Disordered" evidence="1">
    <location>
        <begin position="386"/>
        <end position="410"/>
    </location>
</feature>